<dbReference type="PROSITE" id="PS50995">
    <property type="entry name" value="HTH_MARR_2"/>
    <property type="match status" value="1"/>
</dbReference>
<dbReference type="PANTHER" id="PTHR39515:SF2">
    <property type="entry name" value="HTH-TYPE TRANSCRIPTIONAL REGULATOR RV0880"/>
    <property type="match status" value="1"/>
</dbReference>
<dbReference type="Proteomes" id="UP000182375">
    <property type="component" value="Unassembled WGS sequence"/>
</dbReference>
<keyword evidence="2" id="KW-0238">DNA-binding</keyword>
<dbReference type="InterPro" id="IPR052526">
    <property type="entry name" value="HTH-type_Bedaq_tolerance"/>
</dbReference>
<dbReference type="PANTHER" id="PTHR39515">
    <property type="entry name" value="CONSERVED PROTEIN"/>
    <property type="match status" value="1"/>
</dbReference>
<gene>
    <name evidence="2" type="ORF">SAMN04490357_6253</name>
</gene>
<reference evidence="2 3" key="1">
    <citation type="submission" date="2016-10" db="EMBL/GenBank/DDBJ databases">
        <authorList>
            <person name="de Groot N.N."/>
        </authorList>
    </citation>
    <scope>NUCLEOTIDE SEQUENCE [LARGE SCALE GENOMIC DNA]</scope>
    <source>
        <strain evidence="2 3">DSM 40306</strain>
    </source>
</reference>
<dbReference type="GO" id="GO:0003677">
    <property type="term" value="F:DNA binding"/>
    <property type="evidence" value="ECO:0007669"/>
    <property type="project" value="UniProtKB-KW"/>
</dbReference>
<dbReference type="InterPro" id="IPR036390">
    <property type="entry name" value="WH_DNA-bd_sf"/>
</dbReference>
<dbReference type="Pfam" id="PF12802">
    <property type="entry name" value="MarR_2"/>
    <property type="match status" value="1"/>
</dbReference>
<organism evidence="2 3">
    <name type="scientific">Streptomyces misionensis</name>
    <dbReference type="NCBI Taxonomy" id="67331"/>
    <lineage>
        <taxon>Bacteria</taxon>
        <taxon>Bacillati</taxon>
        <taxon>Actinomycetota</taxon>
        <taxon>Actinomycetes</taxon>
        <taxon>Kitasatosporales</taxon>
        <taxon>Streptomycetaceae</taxon>
        <taxon>Streptomyces</taxon>
    </lineage>
</organism>
<feature type="domain" description="HTH marR-type" evidence="1">
    <location>
        <begin position="1"/>
        <end position="137"/>
    </location>
</feature>
<accession>A0A1H5EGU6</accession>
<evidence type="ECO:0000313" key="2">
    <source>
        <dbReference type="EMBL" id="SED90214.1"/>
    </source>
</evidence>
<dbReference type="GeneID" id="95515298"/>
<dbReference type="InterPro" id="IPR036388">
    <property type="entry name" value="WH-like_DNA-bd_sf"/>
</dbReference>
<protein>
    <submittedName>
        <fullName evidence="2">DNA-binding transcriptional regulator, MarR family</fullName>
    </submittedName>
</protein>
<dbReference type="EMBL" id="FNTD01000004">
    <property type="protein sequence ID" value="SED90214.1"/>
    <property type="molecule type" value="Genomic_DNA"/>
</dbReference>
<evidence type="ECO:0000313" key="3">
    <source>
        <dbReference type="Proteomes" id="UP000182375"/>
    </source>
</evidence>
<dbReference type="InterPro" id="IPR000835">
    <property type="entry name" value="HTH_MarR-typ"/>
</dbReference>
<dbReference type="AlphaFoldDB" id="A0A1H5EGU6"/>
<dbReference type="PRINTS" id="PR00598">
    <property type="entry name" value="HTHMARR"/>
</dbReference>
<dbReference type="SMART" id="SM00347">
    <property type="entry name" value="HTH_MARR"/>
    <property type="match status" value="1"/>
</dbReference>
<dbReference type="SUPFAM" id="SSF46785">
    <property type="entry name" value="Winged helix' DNA-binding domain"/>
    <property type="match status" value="1"/>
</dbReference>
<dbReference type="Gene3D" id="1.10.10.10">
    <property type="entry name" value="Winged helix-like DNA-binding domain superfamily/Winged helix DNA-binding domain"/>
    <property type="match status" value="1"/>
</dbReference>
<dbReference type="STRING" id="67331.SAMN04490357_6253"/>
<proteinExistence type="predicted"/>
<name>A0A1H5EGU6_9ACTN</name>
<dbReference type="GO" id="GO:0003700">
    <property type="term" value="F:DNA-binding transcription factor activity"/>
    <property type="evidence" value="ECO:0007669"/>
    <property type="project" value="InterPro"/>
</dbReference>
<evidence type="ECO:0000259" key="1">
    <source>
        <dbReference type="PROSITE" id="PS50995"/>
    </source>
</evidence>
<sequence length="150" mass="17433">MGKPSHLVEFEHMVLGRHQLSSTTRRHQEGRLERSAYIMLSRIEVQGPMSIGQLSDAFQLDASTVNRQTAHAMRAGLLERIPDPEGGMARKFRLTEEGERRLREERDTHVKDLDRVFEDWSAEDVETFARYLQRFNTSVERITGQPWPRA</sequence>
<dbReference type="RefSeq" id="WP_074994217.1">
    <property type="nucleotide sequence ID" value="NZ_FNTD01000004.1"/>
</dbReference>